<feature type="compositionally biased region" description="Acidic residues" evidence="2">
    <location>
        <begin position="720"/>
        <end position="729"/>
    </location>
</feature>
<dbReference type="GO" id="GO:0043139">
    <property type="term" value="F:5'-3' DNA helicase activity"/>
    <property type="evidence" value="ECO:0007669"/>
    <property type="project" value="UniProtKB-EC"/>
</dbReference>
<reference evidence="5" key="2">
    <citation type="journal article" date="2019" name="IMA Fungus">
        <title>Genome sequencing and comparison of five Tilletia species to identify candidate genes for the detection of regulated species infecting wheat.</title>
        <authorList>
            <person name="Nguyen H.D.T."/>
            <person name="Sultana T."/>
            <person name="Kesanakurti P."/>
            <person name="Hambleton S."/>
        </authorList>
    </citation>
    <scope>NUCLEOTIDE SEQUENCE</scope>
    <source>
        <strain evidence="5">DAOMC 236416</strain>
    </source>
</reference>
<keyword evidence="1" id="KW-0227">DNA damage</keyword>
<dbReference type="InterPro" id="IPR027417">
    <property type="entry name" value="P-loop_NTPase"/>
</dbReference>
<protein>
    <recommendedName>
        <fullName evidence="1">ATP-dependent DNA helicase</fullName>
        <ecNumber evidence="1">5.6.2.3</ecNumber>
    </recommendedName>
</protein>
<dbReference type="Pfam" id="PF14214">
    <property type="entry name" value="Helitron_like_N"/>
    <property type="match status" value="1"/>
</dbReference>
<feature type="domain" description="Helitron helicase-like" evidence="4">
    <location>
        <begin position="137"/>
        <end position="357"/>
    </location>
</feature>
<evidence type="ECO:0000256" key="1">
    <source>
        <dbReference type="RuleBase" id="RU363044"/>
    </source>
</evidence>
<dbReference type="GO" id="GO:0005524">
    <property type="term" value="F:ATP binding"/>
    <property type="evidence" value="ECO:0007669"/>
    <property type="project" value="UniProtKB-KW"/>
</dbReference>
<dbReference type="GO" id="GO:0016787">
    <property type="term" value="F:hydrolase activity"/>
    <property type="evidence" value="ECO:0007669"/>
    <property type="project" value="UniProtKB-KW"/>
</dbReference>
<evidence type="ECO:0000313" key="6">
    <source>
        <dbReference type="Proteomes" id="UP000077521"/>
    </source>
</evidence>
<keyword evidence="1" id="KW-0547">Nucleotide-binding</keyword>
<comment type="catalytic activity">
    <reaction evidence="1">
        <text>ATP + H2O = ADP + phosphate + H(+)</text>
        <dbReference type="Rhea" id="RHEA:13065"/>
        <dbReference type="ChEBI" id="CHEBI:15377"/>
        <dbReference type="ChEBI" id="CHEBI:15378"/>
        <dbReference type="ChEBI" id="CHEBI:30616"/>
        <dbReference type="ChEBI" id="CHEBI:43474"/>
        <dbReference type="ChEBI" id="CHEBI:456216"/>
        <dbReference type="EC" id="5.6.2.3"/>
    </reaction>
</comment>
<feature type="compositionally biased region" description="Low complexity" evidence="2">
    <location>
        <begin position="992"/>
        <end position="1004"/>
    </location>
</feature>
<evidence type="ECO:0000259" key="3">
    <source>
        <dbReference type="Pfam" id="PF05970"/>
    </source>
</evidence>
<evidence type="ECO:0000256" key="2">
    <source>
        <dbReference type="SAM" id="MobiDB-lite"/>
    </source>
</evidence>
<dbReference type="Pfam" id="PF05970">
    <property type="entry name" value="PIF1"/>
    <property type="match status" value="1"/>
</dbReference>
<comment type="cofactor">
    <cofactor evidence="1">
        <name>Mg(2+)</name>
        <dbReference type="ChEBI" id="CHEBI:18420"/>
    </cofactor>
</comment>
<dbReference type="InterPro" id="IPR010285">
    <property type="entry name" value="DNA_helicase_pif1-like_DEAD"/>
</dbReference>
<feature type="region of interest" description="Disordered" evidence="2">
    <location>
        <begin position="992"/>
        <end position="1013"/>
    </location>
</feature>
<keyword evidence="1" id="KW-0347">Helicase</keyword>
<feature type="region of interest" description="Disordered" evidence="2">
    <location>
        <begin position="718"/>
        <end position="759"/>
    </location>
</feature>
<keyword evidence="6" id="KW-1185">Reference proteome</keyword>
<dbReference type="GO" id="GO:0006310">
    <property type="term" value="P:DNA recombination"/>
    <property type="evidence" value="ECO:0007669"/>
    <property type="project" value="UniProtKB-KW"/>
</dbReference>
<dbReference type="GO" id="GO:0006281">
    <property type="term" value="P:DNA repair"/>
    <property type="evidence" value="ECO:0007669"/>
    <property type="project" value="UniProtKB-KW"/>
</dbReference>
<dbReference type="Gene3D" id="3.40.50.300">
    <property type="entry name" value="P-loop containing nucleotide triphosphate hydrolases"/>
    <property type="match status" value="1"/>
</dbReference>
<feature type="domain" description="DNA helicase Pif1-like DEAD-box helicase" evidence="3">
    <location>
        <begin position="1058"/>
        <end position="1221"/>
    </location>
</feature>
<dbReference type="Proteomes" id="UP000077521">
    <property type="component" value="Unassembled WGS sequence"/>
</dbReference>
<keyword evidence="1" id="KW-0234">DNA repair</keyword>
<dbReference type="EC" id="5.6.2.3" evidence="1"/>
<dbReference type="InterPro" id="IPR025476">
    <property type="entry name" value="Helitron_helicase-like"/>
</dbReference>
<dbReference type="InterPro" id="IPR051055">
    <property type="entry name" value="PIF1_helicase"/>
</dbReference>
<keyword evidence="1" id="KW-0067">ATP-binding</keyword>
<organism evidence="5 6">
    <name type="scientific">Tilletia indica</name>
    <dbReference type="NCBI Taxonomy" id="43049"/>
    <lineage>
        <taxon>Eukaryota</taxon>
        <taxon>Fungi</taxon>
        <taxon>Dikarya</taxon>
        <taxon>Basidiomycota</taxon>
        <taxon>Ustilaginomycotina</taxon>
        <taxon>Exobasidiomycetes</taxon>
        <taxon>Tilletiales</taxon>
        <taxon>Tilletiaceae</taxon>
        <taxon>Tilletia</taxon>
    </lineage>
</organism>
<comment type="caution">
    <text evidence="5">The sequence shown here is derived from an EMBL/GenBank/DDBJ whole genome shotgun (WGS) entry which is preliminary data.</text>
</comment>
<dbReference type="PANTHER" id="PTHR47642">
    <property type="entry name" value="ATP-DEPENDENT DNA HELICASE"/>
    <property type="match status" value="1"/>
</dbReference>
<comment type="similarity">
    <text evidence="1">Belongs to the helicase family.</text>
</comment>
<keyword evidence="1" id="KW-0233">DNA recombination</keyword>
<reference evidence="5" key="1">
    <citation type="submission" date="2016-04" db="EMBL/GenBank/DDBJ databases">
        <authorList>
            <person name="Nguyen H.D."/>
            <person name="Samba Siva P."/>
            <person name="Cullis J."/>
            <person name="Levesque C.A."/>
            <person name="Hambleton S."/>
        </authorList>
    </citation>
    <scope>NUCLEOTIDE SEQUENCE</scope>
    <source>
        <strain evidence="5">DAOMC 236416</strain>
    </source>
</reference>
<proteinExistence type="inferred from homology"/>
<accession>A0A8T8SMI7</accession>
<feature type="compositionally biased region" description="Acidic residues" evidence="2">
    <location>
        <begin position="750"/>
        <end position="759"/>
    </location>
</feature>
<dbReference type="GO" id="GO:0000723">
    <property type="term" value="P:telomere maintenance"/>
    <property type="evidence" value="ECO:0007669"/>
    <property type="project" value="InterPro"/>
</dbReference>
<dbReference type="SUPFAM" id="SSF52540">
    <property type="entry name" value="P-loop containing nucleoside triphosphate hydrolases"/>
    <property type="match status" value="2"/>
</dbReference>
<keyword evidence="1" id="KW-0378">Hydrolase</keyword>
<name>A0A8T8SMI7_9BASI</name>
<evidence type="ECO:0000259" key="4">
    <source>
        <dbReference type="Pfam" id="PF14214"/>
    </source>
</evidence>
<evidence type="ECO:0000313" key="5">
    <source>
        <dbReference type="EMBL" id="KAE8243843.1"/>
    </source>
</evidence>
<gene>
    <name evidence="5" type="ORF">A4X13_0g6923</name>
</gene>
<sequence length="1583" mass="175549">MTYPENGVLPAPTQHMLGTASLRTEGASYTSYSAQANLEAFDGNEGEVPVLGQGVMDLDNVGDTFQERKLQAILRLKQGKDTFIKYPSGSVPLSTAYNTKMWCYLWPTLFPYGVGAFEDAVRLDSAFGLRKLHFKSHIKHVLGLADRRFCTHPAFIFVVMNVLQRRASSFSATLATKRTWFPSVQRDLESLSVEFIESLQSKLEREPGYMPVAAQEKACMGLLRKLRFLSEPVAGSAGEIAGYREEIRASCRVHGLPHLYVTLNPADVHHPLAQIFAGREVDFNPTSDAIDSAERQARARALAANPVAGAQFFHHMMTTFLEIMVGPSSSPGIFGAATAHYGIVEAQDRGSLHCHMFIWLDGGLSPTEIKAKAAGDVDWAERYLRWLEDIVKMDFPDVSEHITERTTMYQTNPTMILGPSPEDDDFDTLWPQYLDALLRRTGQNHDHGPTCYKHLPRSIQALRDADKDCRFRLPRPRVLKSTFDSDGHIELKCSNGMMNGYNDVVASTMACNMDCKPIGSGTAAMAMIHYVTNYISKMGFDDGLVMSALAGSMKAMEKIPPAVSAGEPVLGDHAVSDSAIPIPEKSTTRMLMLKTVNQMIGKRKLSGQQVSAFLCGHPNRYTSLKFQNVFWGSLLRKVLPEFYRLLEETNKSGEEEQADADADTLVTVRDDASVPKTLSLCSAIAEDYAWRNYALKKLCFWDFLSMYVRKRKPKKPDAFDAMDAEESQTEDLQHGVSLPTDGVDQAPGQEDPEGDGEDVDTSGLFLAFRSGHVHARSHGLKRRKQQVVPVLIGPAIPRRDREEDLEKYHATMLLLFKPWEMSDQIALKLDEETWEQAFATFRGSVDSRIRKLMENMQQLHECKDAKDDHSAQRKAREALLRGRGDGSGYNCDFTGDDCDDEVWLAAMQEQVATEEHEENRTSALSDAMTQRAIDHASAAGFYDVASTIACADSPHVREGGIREEDRAVEHMKSLFKEKEKILAARRSADIPGRGRTTTTLLRPPDAGNGIAEPSGTTWVKEMDLIRQKYSGLRFAGTPWRRLKEYQKQCIALVEFYTLNVEQARAFLLICDAEARFNDIGGRPPLQLLIGGPGGTGKSQIFTAVQHFVELQGNRNRLKLTAPTGVAASNIGGSTIHSEASLRVPRASLRKETNRTALEERWRSVTTCVVDEISFLGANDMALLNEYLKLAKPDANPVGFFGGLNIVFVGDMAQLPPPMSRPLFDSHLIAVSDVNAGNDAEKRALSGIAAYRSVGRAVVLREVMRQTDATFIALLGRLRYGMCTEDDKALLDQHVLGSGSSADVQNIDAALWLSPDNDASPLISYRNGVRDAHNVRMSESFAALSGQDYWVYHSLDKVGKGHKQKVLRHAAAESAWAIPPKHASDLHGRLPLLIGMPVFCTENIATELGISNGSEGRVAKISYFEKDGRRFLISADVDFPAYRNSDASAPFPHRVVLSPVKANVKYSLPGSTNTYSATRWQLPLIPAFAYTCHNSQGRSLTRATVDLTSASDAKDKTPLAYVMLSRVRSLEGLTILRPFPMAVISTHVSAQVRTELTRIDSMAEETKSWAEEELKWYYDRSDPE</sequence>
<dbReference type="EMBL" id="LWDF02000739">
    <property type="protein sequence ID" value="KAE8243843.1"/>
    <property type="molecule type" value="Genomic_DNA"/>
</dbReference>